<evidence type="ECO:0000256" key="1">
    <source>
        <dbReference type="SAM" id="Phobius"/>
    </source>
</evidence>
<gene>
    <name evidence="2" type="ORF">HZF05_20250</name>
</gene>
<feature type="transmembrane region" description="Helical" evidence="1">
    <location>
        <begin position="23"/>
        <end position="40"/>
    </location>
</feature>
<organism evidence="2 3">
    <name type="scientific">Sphingomonas chungangi</name>
    <dbReference type="NCBI Taxonomy" id="2683589"/>
    <lineage>
        <taxon>Bacteria</taxon>
        <taxon>Pseudomonadati</taxon>
        <taxon>Pseudomonadota</taxon>
        <taxon>Alphaproteobacteria</taxon>
        <taxon>Sphingomonadales</taxon>
        <taxon>Sphingomonadaceae</taxon>
        <taxon>Sphingomonas</taxon>
    </lineage>
</organism>
<feature type="transmembrane region" description="Helical" evidence="1">
    <location>
        <begin position="60"/>
        <end position="87"/>
    </location>
</feature>
<keyword evidence="1" id="KW-1133">Transmembrane helix</keyword>
<comment type="caution">
    <text evidence="2">The sequence shown here is derived from an EMBL/GenBank/DDBJ whole genome shotgun (WGS) entry which is preliminary data.</text>
</comment>
<dbReference type="PANTHER" id="PTHR34980">
    <property type="entry name" value="INNER MEMBRANE PROTEIN-RELATED-RELATED"/>
    <property type="match status" value="1"/>
</dbReference>
<name>A0A838LAZ4_9SPHN</name>
<protein>
    <submittedName>
        <fullName evidence="2">DUF805 domain-containing protein</fullName>
    </submittedName>
</protein>
<reference evidence="2 3" key="1">
    <citation type="submission" date="2020-07" db="EMBL/GenBank/DDBJ databases">
        <authorList>
            <person name="Sun Q."/>
        </authorList>
    </citation>
    <scope>NUCLEOTIDE SEQUENCE [LARGE SCALE GENOMIC DNA]</scope>
    <source>
        <strain evidence="2 3">CGMCC 1.13654</strain>
    </source>
</reference>
<dbReference type="InterPro" id="IPR008523">
    <property type="entry name" value="DUF805"/>
</dbReference>
<dbReference type="Pfam" id="PF05656">
    <property type="entry name" value="DUF805"/>
    <property type="match status" value="1"/>
</dbReference>
<accession>A0A838LAZ4</accession>
<feature type="transmembrane region" description="Helical" evidence="1">
    <location>
        <begin position="129"/>
        <end position="153"/>
    </location>
</feature>
<evidence type="ECO:0000313" key="3">
    <source>
        <dbReference type="Proteomes" id="UP000570166"/>
    </source>
</evidence>
<evidence type="ECO:0000313" key="2">
    <source>
        <dbReference type="EMBL" id="MBA2936421.1"/>
    </source>
</evidence>
<dbReference type="GO" id="GO:0005886">
    <property type="term" value="C:plasma membrane"/>
    <property type="evidence" value="ECO:0007669"/>
    <property type="project" value="TreeGrafter"/>
</dbReference>
<keyword evidence="3" id="KW-1185">Reference proteome</keyword>
<dbReference type="Proteomes" id="UP000570166">
    <property type="component" value="Unassembled WGS sequence"/>
</dbReference>
<dbReference type="AlphaFoldDB" id="A0A838LAZ4"/>
<keyword evidence="1" id="KW-0812">Transmembrane</keyword>
<dbReference type="PANTHER" id="PTHR34980:SF2">
    <property type="entry name" value="INNER MEMBRANE PROTEIN YHAH-RELATED"/>
    <property type="match status" value="1"/>
</dbReference>
<dbReference type="EMBL" id="JACEIB010000027">
    <property type="protein sequence ID" value="MBA2936421.1"/>
    <property type="molecule type" value="Genomic_DNA"/>
</dbReference>
<sequence>MEWMILPLKRYAQFSGRSPRREYWMFFLFNIIVQIVLTFLDNVLGLGGHSSSYDSAGANGYAAGGAASGGILSGLWSLAILIPSIAVAVRRLHDLDRSGWWLVAPMILIPIAMVAALGRLGDNAAASMAGFGIFFLVMGLAAVVMGIVLLVWFCMHGTRGPNRFGPDPYAAMDDLHETFR</sequence>
<feature type="transmembrane region" description="Helical" evidence="1">
    <location>
        <begin position="99"/>
        <end position="117"/>
    </location>
</feature>
<proteinExistence type="predicted"/>
<keyword evidence="1" id="KW-0472">Membrane</keyword>
<dbReference type="RefSeq" id="WP_160364273.1">
    <property type="nucleotide sequence ID" value="NZ_JACEIB010000027.1"/>
</dbReference>